<sequence>MDAGSKRAARRQRMLIDSAPSPRQCSPSRGNEIADPTSSDTDEHEGRVRFRIPPAPVWGPLPERRPRRVRIWPTLQERGPSPTRQESFDNGLGDHWPNDGWRFDRHPDYSGWNASASGHGAAMLMNAAYGAASAVSHNFTQVDFRWHTPDKHNVKPLGYNKRGDLAPRTVHAVLEPMLARRKIDPSLWPFAHKTMDLGWMLHSRAILRCPRFLEQLNFFTEAEIAQLAWAMREHMFDDGRLLILDPREEPIYGRTLDTPGDARLYRMFPFLRREQETATWDNDDGGASGSSDCSLTRPFERTPSQTIEHLNRHHQRRLRDAVAHAERVEGEIRRVEDEGMINIFDSGLNALAPSQSASWRTALGLRPATPEAVEESPWRVF</sequence>
<dbReference type="Proteomes" id="UP000077266">
    <property type="component" value="Unassembled WGS sequence"/>
</dbReference>
<dbReference type="AlphaFoldDB" id="A0A165ZRN2"/>
<evidence type="ECO:0000313" key="2">
    <source>
        <dbReference type="EMBL" id="KZV85259.1"/>
    </source>
</evidence>
<evidence type="ECO:0000313" key="3">
    <source>
        <dbReference type="Proteomes" id="UP000077266"/>
    </source>
</evidence>
<evidence type="ECO:0000256" key="1">
    <source>
        <dbReference type="SAM" id="MobiDB-lite"/>
    </source>
</evidence>
<gene>
    <name evidence="2" type="ORF">EXIGLDRAFT_775750</name>
</gene>
<accession>A0A165ZRN2</accession>
<feature type="region of interest" description="Disordered" evidence="1">
    <location>
        <begin position="1"/>
        <end position="53"/>
    </location>
</feature>
<reference evidence="2 3" key="1">
    <citation type="journal article" date="2016" name="Mol. Biol. Evol.">
        <title>Comparative Genomics of Early-Diverging Mushroom-Forming Fungi Provides Insights into the Origins of Lignocellulose Decay Capabilities.</title>
        <authorList>
            <person name="Nagy L.G."/>
            <person name="Riley R."/>
            <person name="Tritt A."/>
            <person name="Adam C."/>
            <person name="Daum C."/>
            <person name="Floudas D."/>
            <person name="Sun H."/>
            <person name="Yadav J.S."/>
            <person name="Pangilinan J."/>
            <person name="Larsson K.H."/>
            <person name="Matsuura K."/>
            <person name="Barry K."/>
            <person name="Labutti K."/>
            <person name="Kuo R."/>
            <person name="Ohm R.A."/>
            <person name="Bhattacharya S.S."/>
            <person name="Shirouzu T."/>
            <person name="Yoshinaga Y."/>
            <person name="Martin F.M."/>
            <person name="Grigoriev I.V."/>
            <person name="Hibbett D.S."/>
        </authorList>
    </citation>
    <scope>NUCLEOTIDE SEQUENCE [LARGE SCALE GENOMIC DNA]</scope>
    <source>
        <strain evidence="2 3">HHB12029</strain>
    </source>
</reference>
<name>A0A165ZRN2_EXIGL</name>
<dbReference type="EMBL" id="KV426194">
    <property type="protein sequence ID" value="KZV85259.1"/>
    <property type="molecule type" value="Genomic_DNA"/>
</dbReference>
<dbReference type="InParanoid" id="A0A165ZRN2"/>
<organism evidence="2 3">
    <name type="scientific">Exidia glandulosa HHB12029</name>
    <dbReference type="NCBI Taxonomy" id="1314781"/>
    <lineage>
        <taxon>Eukaryota</taxon>
        <taxon>Fungi</taxon>
        <taxon>Dikarya</taxon>
        <taxon>Basidiomycota</taxon>
        <taxon>Agaricomycotina</taxon>
        <taxon>Agaricomycetes</taxon>
        <taxon>Auriculariales</taxon>
        <taxon>Exidiaceae</taxon>
        <taxon>Exidia</taxon>
    </lineage>
</organism>
<proteinExistence type="predicted"/>
<protein>
    <submittedName>
        <fullName evidence="2">Uncharacterized protein</fullName>
    </submittedName>
</protein>
<feature type="region of interest" description="Disordered" evidence="1">
    <location>
        <begin position="278"/>
        <end position="297"/>
    </location>
</feature>
<keyword evidence="3" id="KW-1185">Reference proteome</keyword>